<evidence type="ECO:0000313" key="3">
    <source>
        <dbReference type="Proteomes" id="UP000581688"/>
    </source>
</evidence>
<sequence length="120" mass="13986">MSSFFCHYCKKNIRDQDELITASRWFSIKPFHYQCFKQLEEETTSQRNLYIPVNGPSGMVTVVIMLLLSGWMLFTNTLNAIGDMIGIIALYPVLLRIISYFTIESKLPKYIENKPPIDRE</sequence>
<evidence type="ECO:0000256" key="1">
    <source>
        <dbReference type="SAM" id="Phobius"/>
    </source>
</evidence>
<dbReference type="RefSeq" id="WP_174496420.1">
    <property type="nucleotide sequence ID" value="NZ_CADDWK010000007.1"/>
</dbReference>
<feature type="transmembrane region" description="Helical" evidence="1">
    <location>
        <begin position="49"/>
        <end position="74"/>
    </location>
</feature>
<keyword evidence="1" id="KW-0812">Transmembrane</keyword>
<proteinExistence type="predicted"/>
<keyword evidence="1" id="KW-1133">Transmembrane helix</keyword>
<accession>A0A841PWT2</accession>
<keyword evidence="3" id="KW-1185">Reference proteome</keyword>
<gene>
    <name evidence="2" type="ORF">HNQ94_000237</name>
</gene>
<dbReference type="AlphaFoldDB" id="A0A841PWT2"/>
<reference evidence="2 3" key="1">
    <citation type="submission" date="2020-08" db="EMBL/GenBank/DDBJ databases">
        <title>Genomic Encyclopedia of Type Strains, Phase IV (KMG-IV): sequencing the most valuable type-strain genomes for metagenomic binning, comparative biology and taxonomic classification.</title>
        <authorList>
            <person name="Goeker M."/>
        </authorList>
    </citation>
    <scope>NUCLEOTIDE SEQUENCE [LARGE SCALE GENOMIC DNA]</scope>
    <source>
        <strain evidence="2 3">DSM 19612</strain>
    </source>
</reference>
<dbReference type="Proteomes" id="UP000581688">
    <property type="component" value="Unassembled WGS sequence"/>
</dbReference>
<dbReference type="EMBL" id="JACHGH010000001">
    <property type="protein sequence ID" value="MBB6451816.1"/>
    <property type="molecule type" value="Genomic_DNA"/>
</dbReference>
<comment type="caution">
    <text evidence="2">The sequence shown here is derived from an EMBL/GenBank/DDBJ whole genome shotgun (WGS) entry which is preliminary data.</text>
</comment>
<keyword evidence="1" id="KW-0472">Membrane</keyword>
<organism evidence="2 3">
    <name type="scientific">Salirhabdus euzebyi</name>
    <dbReference type="NCBI Taxonomy" id="394506"/>
    <lineage>
        <taxon>Bacteria</taxon>
        <taxon>Bacillati</taxon>
        <taxon>Bacillota</taxon>
        <taxon>Bacilli</taxon>
        <taxon>Bacillales</taxon>
        <taxon>Bacillaceae</taxon>
        <taxon>Salirhabdus</taxon>
    </lineage>
</organism>
<protein>
    <submittedName>
        <fullName evidence="2">Uncharacterized protein</fullName>
    </submittedName>
</protein>
<evidence type="ECO:0000313" key="2">
    <source>
        <dbReference type="EMBL" id="MBB6451816.1"/>
    </source>
</evidence>
<feature type="transmembrane region" description="Helical" evidence="1">
    <location>
        <begin position="80"/>
        <end position="103"/>
    </location>
</feature>
<name>A0A841PWT2_9BACI</name>